<comment type="similarity">
    <text evidence="5">Belongs to the SAT4 family.</text>
</comment>
<keyword evidence="4 6" id="KW-0472">Membrane</keyword>
<proteinExistence type="inferred from homology"/>
<evidence type="ECO:0000256" key="3">
    <source>
        <dbReference type="ARBA" id="ARBA00022989"/>
    </source>
</evidence>
<keyword evidence="9" id="KW-1185">Reference proteome</keyword>
<protein>
    <recommendedName>
        <fullName evidence="7">Rhodopsin domain-containing protein</fullName>
    </recommendedName>
</protein>
<evidence type="ECO:0000259" key="7">
    <source>
        <dbReference type="Pfam" id="PF20684"/>
    </source>
</evidence>
<sequence>MDVTKIDPLLLSKIPAVQPPHGTVSNFEDPESLDRLAMLTVYICLPVTVVPLLMRLYTRGCITHSWGADDYLIIASMISVVAFCALFLIIVKGPLGEHTWDVPISRLTPPYSKSNMASQCLYAVASLFVKVTLLIFYLRLFSPVPQTRVMIWIGVVLTIVVYIGTATSAVILYTPRGGGEAGWMAPKPENIQSALLTVPAVQGLIGVVIDFYILCIPVHLVLGLHLPLGRKIGVVGIFCTGFIGCICAIIGTVFRFKAKPSHDPLYMTVPAYVTGIIELCAGIICACLPVLLLLIKRLAKTNTYNSIVRYFRTRGTGVSQETQKDDMPREEPVFNRLGLKVPKPVLTGLKSFVKRHGKSRNDTMPLTERSYGQLDSVNDDYHVQLKNIQSR</sequence>
<evidence type="ECO:0000256" key="4">
    <source>
        <dbReference type="ARBA" id="ARBA00023136"/>
    </source>
</evidence>
<feature type="transmembrane region" description="Helical" evidence="6">
    <location>
        <begin position="70"/>
        <end position="91"/>
    </location>
</feature>
<feature type="transmembrane region" description="Helical" evidence="6">
    <location>
        <begin position="36"/>
        <end position="58"/>
    </location>
</feature>
<feature type="transmembrane region" description="Helical" evidence="6">
    <location>
        <begin position="116"/>
        <end position="138"/>
    </location>
</feature>
<gene>
    <name evidence="8" type="ORF">P154DRAFT_476766</name>
</gene>
<evidence type="ECO:0000256" key="2">
    <source>
        <dbReference type="ARBA" id="ARBA00022692"/>
    </source>
</evidence>
<comment type="subcellular location">
    <subcellularLocation>
        <location evidence="1">Membrane</location>
        <topology evidence="1">Multi-pass membrane protein</topology>
    </subcellularLocation>
</comment>
<evidence type="ECO:0000313" key="9">
    <source>
        <dbReference type="Proteomes" id="UP000799779"/>
    </source>
</evidence>
<evidence type="ECO:0000256" key="1">
    <source>
        <dbReference type="ARBA" id="ARBA00004141"/>
    </source>
</evidence>
<dbReference type="EMBL" id="ML977678">
    <property type="protein sequence ID" value="KAF1993950.1"/>
    <property type="molecule type" value="Genomic_DNA"/>
</dbReference>
<dbReference type="InterPro" id="IPR052337">
    <property type="entry name" value="SAT4-like"/>
</dbReference>
<dbReference type="PANTHER" id="PTHR33048:SF158">
    <property type="entry name" value="MEMBRANE PROTEIN PTH11-LIKE, PUTATIVE-RELATED"/>
    <property type="match status" value="1"/>
</dbReference>
<feature type="transmembrane region" description="Helical" evidence="6">
    <location>
        <begin position="194"/>
        <end position="222"/>
    </location>
</feature>
<dbReference type="InterPro" id="IPR049326">
    <property type="entry name" value="Rhodopsin_dom_fungi"/>
</dbReference>
<evidence type="ECO:0000256" key="5">
    <source>
        <dbReference type="ARBA" id="ARBA00038359"/>
    </source>
</evidence>
<accession>A0A6A5VX19</accession>
<keyword evidence="2 6" id="KW-0812">Transmembrane</keyword>
<evidence type="ECO:0000313" key="8">
    <source>
        <dbReference type="EMBL" id="KAF1993950.1"/>
    </source>
</evidence>
<feature type="transmembrane region" description="Helical" evidence="6">
    <location>
        <begin position="276"/>
        <end position="295"/>
    </location>
</feature>
<name>A0A6A5VX19_9PLEO</name>
<feature type="transmembrane region" description="Helical" evidence="6">
    <location>
        <begin position="150"/>
        <end position="174"/>
    </location>
</feature>
<dbReference type="AlphaFoldDB" id="A0A6A5VX19"/>
<keyword evidence="3 6" id="KW-1133">Transmembrane helix</keyword>
<dbReference type="PANTHER" id="PTHR33048">
    <property type="entry name" value="PTH11-LIKE INTEGRAL MEMBRANE PROTEIN (AFU_ORTHOLOGUE AFUA_5G11245)"/>
    <property type="match status" value="1"/>
</dbReference>
<evidence type="ECO:0000256" key="6">
    <source>
        <dbReference type="SAM" id="Phobius"/>
    </source>
</evidence>
<dbReference type="Pfam" id="PF20684">
    <property type="entry name" value="Fung_rhodopsin"/>
    <property type="match status" value="1"/>
</dbReference>
<feature type="domain" description="Rhodopsin" evidence="7">
    <location>
        <begin position="54"/>
        <end position="296"/>
    </location>
</feature>
<dbReference type="OrthoDB" id="444631at2759"/>
<dbReference type="Proteomes" id="UP000799779">
    <property type="component" value="Unassembled WGS sequence"/>
</dbReference>
<feature type="transmembrane region" description="Helical" evidence="6">
    <location>
        <begin position="234"/>
        <end position="256"/>
    </location>
</feature>
<dbReference type="GO" id="GO:0016020">
    <property type="term" value="C:membrane"/>
    <property type="evidence" value="ECO:0007669"/>
    <property type="project" value="UniProtKB-SubCell"/>
</dbReference>
<reference evidence="8" key="1">
    <citation type="journal article" date="2020" name="Stud. Mycol.">
        <title>101 Dothideomycetes genomes: a test case for predicting lifestyles and emergence of pathogens.</title>
        <authorList>
            <person name="Haridas S."/>
            <person name="Albert R."/>
            <person name="Binder M."/>
            <person name="Bloem J."/>
            <person name="Labutti K."/>
            <person name="Salamov A."/>
            <person name="Andreopoulos B."/>
            <person name="Baker S."/>
            <person name="Barry K."/>
            <person name="Bills G."/>
            <person name="Bluhm B."/>
            <person name="Cannon C."/>
            <person name="Castanera R."/>
            <person name="Culley D."/>
            <person name="Daum C."/>
            <person name="Ezra D."/>
            <person name="Gonzalez J."/>
            <person name="Henrissat B."/>
            <person name="Kuo A."/>
            <person name="Liang C."/>
            <person name="Lipzen A."/>
            <person name="Lutzoni F."/>
            <person name="Magnuson J."/>
            <person name="Mondo S."/>
            <person name="Nolan M."/>
            <person name="Ohm R."/>
            <person name="Pangilinan J."/>
            <person name="Park H.-J."/>
            <person name="Ramirez L."/>
            <person name="Alfaro M."/>
            <person name="Sun H."/>
            <person name="Tritt A."/>
            <person name="Yoshinaga Y."/>
            <person name="Zwiers L.-H."/>
            <person name="Turgeon B."/>
            <person name="Goodwin S."/>
            <person name="Spatafora J."/>
            <person name="Crous P."/>
            <person name="Grigoriev I."/>
        </authorList>
    </citation>
    <scope>NUCLEOTIDE SEQUENCE</scope>
    <source>
        <strain evidence="8">CBS 123094</strain>
    </source>
</reference>
<organism evidence="8 9">
    <name type="scientific">Amniculicola lignicola CBS 123094</name>
    <dbReference type="NCBI Taxonomy" id="1392246"/>
    <lineage>
        <taxon>Eukaryota</taxon>
        <taxon>Fungi</taxon>
        <taxon>Dikarya</taxon>
        <taxon>Ascomycota</taxon>
        <taxon>Pezizomycotina</taxon>
        <taxon>Dothideomycetes</taxon>
        <taxon>Pleosporomycetidae</taxon>
        <taxon>Pleosporales</taxon>
        <taxon>Amniculicolaceae</taxon>
        <taxon>Amniculicola</taxon>
    </lineage>
</organism>